<dbReference type="OMA" id="IEMNSRT"/>
<feature type="domain" description="KH-like RNA-binding" evidence="2">
    <location>
        <begin position="11"/>
        <end position="94"/>
    </location>
</feature>
<keyword evidence="4" id="KW-1185">Reference proteome</keyword>
<dbReference type="FunFam" id="3.30.1370.10:FF:000071">
    <property type="entry name" value="KH domain containing 1 like"/>
    <property type="match status" value="1"/>
</dbReference>
<organism evidence="3 4">
    <name type="scientific">Saimiri boliviensis boliviensis</name>
    <name type="common">Bolivian squirrel monkey</name>
    <dbReference type="NCBI Taxonomy" id="39432"/>
    <lineage>
        <taxon>Eukaryota</taxon>
        <taxon>Metazoa</taxon>
        <taxon>Chordata</taxon>
        <taxon>Craniata</taxon>
        <taxon>Vertebrata</taxon>
        <taxon>Euteleostomi</taxon>
        <taxon>Mammalia</taxon>
        <taxon>Eutheria</taxon>
        <taxon>Euarchontoglires</taxon>
        <taxon>Primates</taxon>
        <taxon>Haplorrhini</taxon>
        <taxon>Platyrrhini</taxon>
        <taxon>Cebidae</taxon>
        <taxon>Saimiriinae</taxon>
        <taxon>Saimiri</taxon>
    </lineage>
</organism>
<reference evidence="3" key="1">
    <citation type="submission" date="2025-08" db="UniProtKB">
        <authorList>
            <consortium name="Ensembl"/>
        </authorList>
    </citation>
    <scope>IDENTIFICATION</scope>
</reference>
<dbReference type="STRING" id="39432.ENSSBOP00000026659"/>
<dbReference type="InterPro" id="IPR036612">
    <property type="entry name" value="KH_dom_type_1_sf"/>
</dbReference>
<dbReference type="PANTHER" id="PTHR31368">
    <property type="entry name" value="DEVELOPMENT PLURPOTENCY-ASSOCIATED PROTEIN 1/5 FAMILY MEMBER"/>
    <property type="match status" value="1"/>
</dbReference>
<dbReference type="Pfam" id="PF16005">
    <property type="entry name" value="MOEP19"/>
    <property type="match status" value="1"/>
</dbReference>
<evidence type="ECO:0000313" key="3">
    <source>
        <dbReference type="Ensembl" id="ENSSBOP00000026659.1"/>
    </source>
</evidence>
<evidence type="ECO:0000313" key="4">
    <source>
        <dbReference type="Proteomes" id="UP000233220"/>
    </source>
</evidence>
<evidence type="ECO:0000259" key="2">
    <source>
        <dbReference type="Pfam" id="PF16005"/>
    </source>
</evidence>
<name>A0A2K6U469_SAIBB</name>
<dbReference type="Gene3D" id="3.30.1370.10">
    <property type="entry name" value="K Homology domain, type 1"/>
    <property type="match status" value="1"/>
</dbReference>
<accession>A0A2K6U469</accession>
<dbReference type="GO" id="GO:0003723">
    <property type="term" value="F:RNA binding"/>
    <property type="evidence" value="ECO:0007669"/>
    <property type="project" value="InterPro"/>
</dbReference>
<dbReference type="GO" id="GO:0005737">
    <property type="term" value="C:cytoplasm"/>
    <property type="evidence" value="ECO:0007669"/>
    <property type="project" value="TreeGrafter"/>
</dbReference>
<dbReference type="CDD" id="cd12795">
    <property type="entry name" value="FILIA_N_like"/>
    <property type="match status" value="1"/>
</dbReference>
<reference evidence="3" key="2">
    <citation type="submission" date="2025-09" db="UniProtKB">
        <authorList>
            <consortium name="Ensembl"/>
        </authorList>
    </citation>
    <scope>IDENTIFICATION</scope>
</reference>
<dbReference type="PANTHER" id="PTHR31368:SF6">
    <property type="entry name" value="KH HOMOLOGY DOMAIN-CONTAINING PROTEIN 1"/>
    <property type="match status" value="1"/>
</dbReference>
<dbReference type="GeneTree" id="ENSGT00940000154353"/>
<dbReference type="InterPro" id="IPR031952">
    <property type="entry name" value="MOEP19_KH-like"/>
</dbReference>
<comment type="similarity">
    <text evidence="1">Belongs to the KHDC1 family.</text>
</comment>
<dbReference type="KEGG" id="sbq:101035975"/>
<evidence type="ECO:0000256" key="1">
    <source>
        <dbReference type="ARBA" id="ARBA00009081"/>
    </source>
</evidence>
<dbReference type="Proteomes" id="UP000233220">
    <property type="component" value="Unplaced"/>
</dbReference>
<proteinExistence type="inferred from homology"/>
<dbReference type="AlphaFoldDB" id="A0A2K6U469"/>
<dbReference type="Ensembl" id="ENSSBOT00000043532.1">
    <property type="protein sequence ID" value="ENSSBOP00000026659.1"/>
    <property type="gene ID" value="ENSSBOG00000029772.1"/>
</dbReference>
<protein>
    <recommendedName>
        <fullName evidence="2">KH-like RNA-binding domain-containing protein</fullName>
    </recommendedName>
</protein>
<sequence>MDMRTRTVTEKPWWTLPENFDAPMVFHMEADQEELIFGHSDTYLPCIEMNSRTLIQLESWFTATGQTRVTVVGPHRARQWLLHVFCCVGSQDPYRHARGLEMLERVRNQPLTNNDLVASISLPLYAGDLSLAPRISGTICLSIPQPSPYQVIGCSGFHL</sequence>